<dbReference type="InterPro" id="IPR022634">
    <property type="entry name" value="DNA_polIII_beta_N"/>
</dbReference>
<dbReference type="Pfam" id="PF00712">
    <property type="entry name" value="DNA_pol3_beta"/>
    <property type="match status" value="1"/>
</dbReference>
<proteinExistence type="inferred from homology"/>
<reference evidence="14 15" key="1">
    <citation type="journal article" date="2009" name="PLoS Genet.">
        <title>The complete genome and proteome of Laribacter hongkongensis reveal potential mechanisms for adaptations to different temperatures and habitats.</title>
        <authorList>
            <person name="Woo P.C."/>
            <person name="Lau S.K."/>
            <person name="Tse H."/>
            <person name="Teng J.L."/>
            <person name="Curreem S.O."/>
            <person name="Tsang A.K."/>
            <person name="Fan R.Y."/>
            <person name="Wong G.K."/>
            <person name="Huang Y."/>
            <person name="Loman N.J."/>
            <person name="Snyder L.A."/>
            <person name="Cai J.J."/>
            <person name="Huang J.D."/>
            <person name="Mak W."/>
            <person name="Pallen M.J."/>
            <person name="Lok S."/>
            <person name="Yuen K.Y."/>
        </authorList>
    </citation>
    <scope>NUCLEOTIDE SEQUENCE [LARGE SCALE GENOMIC DNA]</scope>
    <source>
        <strain evidence="14 15">HLHK9</strain>
    </source>
</reference>
<dbReference type="PIRSF" id="PIRSF000804">
    <property type="entry name" value="DNA_pol_III_b"/>
    <property type="match status" value="1"/>
</dbReference>
<dbReference type="SMART" id="SM00480">
    <property type="entry name" value="POL3Bc"/>
    <property type="match status" value="1"/>
</dbReference>
<dbReference type="PANTHER" id="PTHR30478:SF0">
    <property type="entry name" value="BETA SLIDING CLAMP"/>
    <property type="match status" value="1"/>
</dbReference>
<accession>C1D6W8</accession>
<dbReference type="GO" id="GO:0003887">
    <property type="term" value="F:DNA-directed DNA polymerase activity"/>
    <property type="evidence" value="ECO:0007669"/>
    <property type="project" value="UniProtKB-UniRule"/>
</dbReference>
<dbReference type="EMBL" id="CP001154">
    <property type="protein sequence ID" value="ACO76218.1"/>
    <property type="molecule type" value="Genomic_DNA"/>
</dbReference>
<evidence type="ECO:0000256" key="4">
    <source>
        <dbReference type="ARBA" id="ARBA00022490"/>
    </source>
</evidence>
<evidence type="ECO:0000256" key="6">
    <source>
        <dbReference type="ARBA" id="ARBA00022695"/>
    </source>
</evidence>
<dbReference type="Gene3D" id="3.70.10.10">
    <property type="match status" value="1"/>
</dbReference>
<dbReference type="Pfam" id="PF02767">
    <property type="entry name" value="DNA_pol3_beta_2"/>
    <property type="match status" value="1"/>
</dbReference>
<dbReference type="InterPro" id="IPR022637">
    <property type="entry name" value="DNA_polIII_beta_cen"/>
</dbReference>
<evidence type="ECO:0000256" key="10">
    <source>
        <dbReference type="PIRNR" id="PIRNR000804"/>
    </source>
</evidence>
<evidence type="ECO:0000259" key="13">
    <source>
        <dbReference type="Pfam" id="PF02768"/>
    </source>
</evidence>
<feature type="domain" description="DNA polymerase III beta sliding clamp C-terminal" evidence="13">
    <location>
        <begin position="248"/>
        <end position="358"/>
    </location>
</feature>
<keyword evidence="8 10" id="KW-0239">DNA-directed DNA polymerase</keyword>
<feature type="domain" description="DNA polymerase III beta sliding clamp N-terminal" evidence="11">
    <location>
        <begin position="7"/>
        <end position="120"/>
    </location>
</feature>
<comment type="subcellular location">
    <subcellularLocation>
        <location evidence="1 10">Cytoplasm</location>
    </subcellularLocation>
</comment>
<dbReference type="Gene3D" id="3.10.150.10">
    <property type="entry name" value="DNA Polymerase III, subunit A, domain 2"/>
    <property type="match status" value="1"/>
</dbReference>
<dbReference type="NCBIfam" id="TIGR00663">
    <property type="entry name" value="dnan"/>
    <property type="match status" value="1"/>
</dbReference>
<comment type="subunit">
    <text evidence="10">Forms a ring-shaped head-to-tail homodimer around DNA.</text>
</comment>
<dbReference type="KEGG" id="lhk:LHK_03241"/>
<dbReference type="GO" id="GO:0009360">
    <property type="term" value="C:DNA polymerase III complex"/>
    <property type="evidence" value="ECO:0007669"/>
    <property type="project" value="InterPro"/>
</dbReference>
<protein>
    <recommendedName>
        <fullName evidence="3 10">Beta sliding clamp</fullName>
    </recommendedName>
</protein>
<evidence type="ECO:0000259" key="12">
    <source>
        <dbReference type="Pfam" id="PF02767"/>
    </source>
</evidence>
<dbReference type="HOGENOM" id="CLU_038149_4_2_4"/>
<dbReference type="PANTHER" id="PTHR30478">
    <property type="entry name" value="DNA POLYMERASE III SUBUNIT BETA"/>
    <property type="match status" value="1"/>
</dbReference>
<name>C1D6W8_LARHH</name>
<evidence type="ECO:0000256" key="7">
    <source>
        <dbReference type="ARBA" id="ARBA00022705"/>
    </source>
</evidence>
<keyword evidence="5 10" id="KW-0808">Transferase</keyword>
<evidence type="ECO:0000256" key="5">
    <source>
        <dbReference type="ARBA" id="ARBA00022679"/>
    </source>
</evidence>
<keyword evidence="6 10" id="KW-0548">Nucleotidyltransferase</keyword>
<keyword evidence="7 10" id="KW-0235">DNA replication</keyword>
<keyword evidence="15" id="KW-1185">Reference proteome</keyword>
<dbReference type="GO" id="GO:0005737">
    <property type="term" value="C:cytoplasm"/>
    <property type="evidence" value="ECO:0007669"/>
    <property type="project" value="UniProtKB-SubCell"/>
</dbReference>
<feature type="domain" description="DNA polymerase III beta sliding clamp central" evidence="12">
    <location>
        <begin position="132"/>
        <end position="245"/>
    </location>
</feature>
<evidence type="ECO:0000259" key="11">
    <source>
        <dbReference type="Pfam" id="PF00712"/>
    </source>
</evidence>
<dbReference type="Proteomes" id="UP000002010">
    <property type="component" value="Chromosome"/>
</dbReference>
<evidence type="ECO:0000256" key="8">
    <source>
        <dbReference type="ARBA" id="ARBA00022932"/>
    </source>
</evidence>
<dbReference type="SUPFAM" id="SSF55979">
    <property type="entry name" value="DNA clamp"/>
    <property type="match status" value="3"/>
</dbReference>
<sequence length="377" mass="41473">MQILQADRDALLKPLQAVTGIVERRHTLPILANVLIEKSGDTLTFLATDLEIQITHASPEPIAGPDFRLTTSAKKFSDILRAIPDRTTVTLDHEDGRLTVKAGKSRFNLQSLPADDFPLLTQSLDAQAGFALPQRDFKALLSQVQYAMAVQDIRYYLNGLLLVTDGNQVKLVATDGHRLAFAQMTLDTPLPAAEVILPRKTITELYKLLADSDDTIDITLMNNQVRFAFGGSVIVSKVVDGKFPDYNRVIPLDNDKLFLIGRQALQQALARAAILANEKFRGVRLAIEAGRLRIQCNNSEQEEAEEELEIAYGGSGLEIGFNITYLQDVLAALHVDTLQLAFGDANRSALVTIPRQSELQVHRDADANLARPQARAG</sequence>
<dbReference type="STRING" id="557598.LHK_03241"/>
<comment type="function">
    <text evidence="10">Confers DNA tethering and processivity to DNA polymerases and other proteins. Acts as a clamp, forming a ring around DNA (a reaction catalyzed by the clamp-loading complex) which diffuses in an ATP-independent manner freely and bidirectionally along dsDNA. Initially characterized for its ability to contact the catalytic subunit of DNA polymerase III (Pol III), a complex, multichain enzyme responsible for most of the replicative synthesis in bacteria; Pol III exhibits 3'-5' exonuclease proofreading activity. The beta chain is required for initiation of replication as well as for processivity of DNA replication.</text>
</comment>
<dbReference type="InterPro" id="IPR001001">
    <property type="entry name" value="DNA_polIII_beta"/>
</dbReference>
<dbReference type="CDD" id="cd00140">
    <property type="entry name" value="beta_clamp"/>
    <property type="match status" value="1"/>
</dbReference>
<comment type="similarity">
    <text evidence="2 10">Belongs to the beta sliding clamp family.</text>
</comment>
<dbReference type="GO" id="GO:0006271">
    <property type="term" value="P:DNA strand elongation involved in DNA replication"/>
    <property type="evidence" value="ECO:0007669"/>
    <property type="project" value="TreeGrafter"/>
</dbReference>
<gene>
    <name evidence="14" type="primary">dnaN</name>
    <name evidence="14" type="ordered locus">LHK_03241</name>
</gene>
<dbReference type="InterPro" id="IPR022635">
    <property type="entry name" value="DNA_polIII_beta_C"/>
</dbReference>
<evidence type="ECO:0000256" key="9">
    <source>
        <dbReference type="ARBA" id="ARBA00023125"/>
    </source>
</evidence>
<dbReference type="Pfam" id="PF02768">
    <property type="entry name" value="DNA_pol3_beta_3"/>
    <property type="match status" value="1"/>
</dbReference>
<keyword evidence="4 10" id="KW-0963">Cytoplasm</keyword>
<evidence type="ECO:0000313" key="15">
    <source>
        <dbReference type="Proteomes" id="UP000002010"/>
    </source>
</evidence>
<dbReference type="eggNOG" id="COG0592">
    <property type="taxonomic scope" value="Bacteria"/>
</dbReference>
<evidence type="ECO:0000256" key="1">
    <source>
        <dbReference type="ARBA" id="ARBA00004496"/>
    </source>
</evidence>
<keyword evidence="9" id="KW-0238">DNA-binding</keyword>
<evidence type="ECO:0000256" key="3">
    <source>
        <dbReference type="ARBA" id="ARBA00021035"/>
    </source>
</evidence>
<dbReference type="InterPro" id="IPR046938">
    <property type="entry name" value="DNA_clamp_sf"/>
</dbReference>
<dbReference type="AlphaFoldDB" id="C1D6W8"/>
<evidence type="ECO:0000313" key="14">
    <source>
        <dbReference type="EMBL" id="ACO76218.1"/>
    </source>
</evidence>
<dbReference type="GO" id="GO:0008408">
    <property type="term" value="F:3'-5' exonuclease activity"/>
    <property type="evidence" value="ECO:0007669"/>
    <property type="project" value="InterPro"/>
</dbReference>
<organism evidence="14 15">
    <name type="scientific">Laribacter hongkongensis (strain HLHK9)</name>
    <dbReference type="NCBI Taxonomy" id="557598"/>
    <lineage>
        <taxon>Bacteria</taxon>
        <taxon>Pseudomonadati</taxon>
        <taxon>Pseudomonadota</taxon>
        <taxon>Betaproteobacteria</taxon>
        <taxon>Neisseriales</taxon>
        <taxon>Aquaspirillaceae</taxon>
        <taxon>Laribacter</taxon>
    </lineage>
</organism>
<dbReference type="GO" id="GO:0003677">
    <property type="term" value="F:DNA binding"/>
    <property type="evidence" value="ECO:0007669"/>
    <property type="project" value="UniProtKB-UniRule"/>
</dbReference>
<evidence type="ECO:0000256" key="2">
    <source>
        <dbReference type="ARBA" id="ARBA00010752"/>
    </source>
</evidence>